<accession>A0A8J8TCW6</accession>
<evidence type="ECO:0000313" key="7">
    <source>
        <dbReference type="EMBL" id="TQQ82609.1"/>
    </source>
</evidence>
<dbReference type="PANTHER" id="PTHR32322">
    <property type="entry name" value="INNER MEMBRANE TRANSPORTER"/>
    <property type="match status" value="1"/>
</dbReference>
<feature type="transmembrane region" description="Helical" evidence="5">
    <location>
        <begin position="153"/>
        <end position="176"/>
    </location>
</feature>
<feature type="transmembrane region" description="Helical" evidence="5">
    <location>
        <begin position="36"/>
        <end position="57"/>
    </location>
</feature>
<dbReference type="SUPFAM" id="SSF103481">
    <property type="entry name" value="Multidrug resistance efflux transporter EmrE"/>
    <property type="match status" value="2"/>
</dbReference>
<name>A0A8J8TCW6_9EURY</name>
<evidence type="ECO:0000256" key="3">
    <source>
        <dbReference type="ARBA" id="ARBA00022989"/>
    </source>
</evidence>
<proteinExistence type="predicted"/>
<dbReference type="EMBL" id="RKLU01000002">
    <property type="protein sequence ID" value="TQQ82609.1"/>
    <property type="molecule type" value="Genomic_DNA"/>
</dbReference>
<feature type="transmembrane region" description="Helical" evidence="5">
    <location>
        <begin position="69"/>
        <end position="92"/>
    </location>
</feature>
<keyword evidence="8" id="KW-1185">Reference proteome</keyword>
<protein>
    <submittedName>
        <fullName evidence="7">EamA/RhaT family transporter</fullName>
    </submittedName>
</protein>
<organism evidence="7 8">
    <name type="scientific">Halonotius terrestris</name>
    <dbReference type="NCBI Taxonomy" id="2487750"/>
    <lineage>
        <taxon>Archaea</taxon>
        <taxon>Methanobacteriati</taxon>
        <taxon>Methanobacteriota</taxon>
        <taxon>Stenosarchaea group</taxon>
        <taxon>Halobacteria</taxon>
        <taxon>Halobacteriales</taxon>
        <taxon>Haloferacaceae</taxon>
        <taxon>Halonotius</taxon>
    </lineage>
</organism>
<evidence type="ECO:0000313" key="8">
    <source>
        <dbReference type="Proteomes" id="UP000705823"/>
    </source>
</evidence>
<evidence type="ECO:0000259" key="6">
    <source>
        <dbReference type="Pfam" id="PF00892"/>
    </source>
</evidence>
<feature type="domain" description="EamA" evidence="6">
    <location>
        <begin position="158"/>
        <end position="292"/>
    </location>
</feature>
<evidence type="ECO:0000256" key="1">
    <source>
        <dbReference type="ARBA" id="ARBA00004141"/>
    </source>
</evidence>
<dbReference type="InterPro" id="IPR000620">
    <property type="entry name" value="EamA_dom"/>
</dbReference>
<evidence type="ECO:0000256" key="5">
    <source>
        <dbReference type="SAM" id="Phobius"/>
    </source>
</evidence>
<dbReference type="PANTHER" id="PTHR32322:SF2">
    <property type="entry name" value="EAMA DOMAIN-CONTAINING PROTEIN"/>
    <property type="match status" value="1"/>
</dbReference>
<feature type="domain" description="EamA" evidence="6">
    <location>
        <begin position="10"/>
        <end position="143"/>
    </location>
</feature>
<keyword evidence="2 5" id="KW-0812">Transmembrane</keyword>
<dbReference type="Proteomes" id="UP000705823">
    <property type="component" value="Unassembled WGS sequence"/>
</dbReference>
<dbReference type="AlphaFoldDB" id="A0A8J8TCW6"/>
<dbReference type="OrthoDB" id="17861at2157"/>
<keyword evidence="4 5" id="KW-0472">Membrane</keyword>
<dbReference type="RefSeq" id="WP_142978874.1">
    <property type="nucleotide sequence ID" value="NZ_RKLU01000002.1"/>
</dbReference>
<evidence type="ECO:0000256" key="4">
    <source>
        <dbReference type="ARBA" id="ARBA00023136"/>
    </source>
</evidence>
<comment type="caution">
    <text evidence="7">The sequence shown here is derived from an EMBL/GenBank/DDBJ whole genome shotgun (WGS) entry which is preliminary data.</text>
</comment>
<gene>
    <name evidence="7" type="ORF">EGH24_03920</name>
</gene>
<dbReference type="GO" id="GO:0016020">
    <property type="term" value="C:membrane"/>
    <property type="evidence" value="ECO:0007669"/>
    <property type="project" value="UniProtKB-SubCell"/>
</dbReference>
<feature type="transmembrane region" description="Helical" evidence="5">
    <location>
        <begin position="253"/>
        <end position="270"/>
    </location>
</feature>
<feature type="transmembrane region" description="Helical" evidence="5">
    <location>
        <begin position="276"/>
        <end position="298"/>
    </location>
</feature>
<sequence length="327" mass="33298">MSLSDHRWTAAFLAVSILFGGTFVAAKAGLADVPPLLLVAVRFDLAALVLGGYVLYTHDWADLVPRTRGDIAGILAAGVFAIGLSNGLLFLGQGSVTSGVGAILFALVPIFTPLLAGVLLSDEQLSATGAVGTLVGLVGVGMVIEITPATLRATLSGGAAIVLAGAVSLALGTVLIRRSAPRLSSTARTVWALPVSAALLHALSMATGESVAAATWTASALLSVAYLGVFAGALAYILHFNLLDAVGATRSSLVFYVSPVVATLGGWLLLGESLSAMTVAGFGVIVVGFGIIGAPELAPLARRSRHRLRAWVREHGFDGGDVLRSGH</sequence>
<feature type="transmembrane region" description="Helical" evidence="5">
    <location>
        <begin position="98"/>
        <end position="120"/>
    </location>
</feature>
<reference evidence="7" key="1">
    <citation type="submission" date="2019-02" db="EMBL/GenBank/DDBJ databases">
        <title>Halonotius sp. a new haloarchaeum isolated from saline soil.</title>
        <authorList>
            <person name="Duran-Viseras A."/>
            <person name="Sanchez-Porro C."/>
            <person name="Ventosa A."/>
        </authorList>
    </citation>
    <scope>NUCLEOTIDE SEQUENCE</scope>
    <source>
        <strain evidence="7">F15B</strain>
    </source>
</reference>
<dbReference type="InterPro" id="IPR050638">
    <property type="entry name" value="AA-Vitamin_Transporters"/>
</dbReference>
<evidence type="ECO:0000256" key="2">
    <source>
        <dbReference type="ARBA" id="ARBA00022692"/>
    </source>
</evidence>
<feature type="transmembrane region" description="Helical" evidence="5">
    <location>
        <begin position="127"/>
        <end position="147"/>
    </location>
</feature>
<dbReference type="Pfam" id="PF00892">
    <property type="entry name" value="EamA"/>
    <property type="match status" value="2"/>
</dbReference>
<keyword evidence="3 5" id="KW-1133">Transmembrane helix</keyword>
<dbReference type="InterPro" id="IPR037185">
    <property type="entry name" value="EmrE-like"/>
</dbReference>
<comment type="subcellular location">
    <subcellularLocation>
        <location evidence="1">Membrane</location>
        <topology evidence="1">Multi-pass membrane protein</topology>
    </subcellularLocation>
</comment>
<feature type="transmembrane region" description="Helical" evidence="5">
    <location>
        <begin position="188"/>
        <end position="206"/>
    </location>
</feature>
<feature type="transmembrane region" description="Helical" evidence="5">
    <location>
        <begin position="218"/>
        <end position="241"/>
    </location>
</feature>